<sequence length="770" mass="87034">MKCIRSFRWIASTVDDDLHYATDLLYDIENVRSLLGSVAPYAVPQVSSRSLRKDIGFKTNISHRDALMILNLWIASQVPFSASVDQMCKFYTFISEGAADAKIDIKQDFMSCSSIFTPLLRPRSSEAVPGKFLPPKDLYWHDPTGCFETAEEYVLIKNKRMFPRRMLCSAYPSLCEFFTGTCGVPKVPTTSDYVEMLLRLSNVALPSQVAHQVFRVFVRWATDVQSVSDMMNDIVYLKDSLQKLGTTILPTVVDKWVSLHPSFGLVCWLDDDDLKQHFKDCSGVDFIQFGELSSEDTQMLHGRVAALMKNLGIPALSKVVHREAIFYGTADNREKATLICGLLPYMQRYIYKMHEDAYVNFQQTEVTKLSELQIIVVEKLFHKYMLKGQESSSKRRFKCHCLFQGNILYATKGADSHSLFLEISRLFFDGSPDLHFANFLHMVKTMAESGTPAEQVESFIVNNQNVPALPEQEAVWSFSSSFVGNQGVDSKPVESSSASDFNAPKHQSSEGTVSSWSPNNWRTAPDFRTSQRSQHGPQDEPKMNDVECVNTKENLFPVHLEEDWLIEEDIWVESAVHTESTVTALDEPQMVMSINSDSAPAYIDLGTPSEIADTEVIDFNDKMSNASEGRDRLGMGAQDAAQLQKTGRIGEALVHRHFTDLLGSNNVRWVNEETESGLPYDLVITRGDDLIEYVEVKATTSSKKDWFYITTREWQFALEKGDEFTIARVMVSGEKKAASIKYLNNPHKLCQKKRLHLALLIGQWSKPGRV</sequence>
<evidence type="ECO:0000313" key="2">
    <source>
        <dbReference type="Proteomes" id="UP001732700"/>
    </source>
</evidence>
<evidence type="ECO:0000313" key="1">
    <source>
        <dbReference type="EnsemblPlants" id="AVESA.00010b.r2.4DG0756640.1.CDS"/>
    </source>
</evidence>
<reference evidence="1" key="2">
    <citation type="submission" date="2025-09" db="UniProtKB">
        <authorList>
            <consortium name="EnsemblPlants"/>
        </authorList>
    </citation>
    <scope>IDENTIFICATION</scope>
</reference>
<organism evidence="1 2">
    <name type="scientific">Avena sativa</name>
    <name type="common">Oat</name>
    <dbReference type="NCBI Taxonomy" id="4498"/>
    <lineage>
        <taxon>Eukaryota</taxon>
        <taxon>Viridiplantae</taxon>
        <taxon>Streptophyta</taxon>
        <taxon>Embryophyta</taxon>
        <taxon>Tracheophyta</taxon>
        <taxon>Spermatophyta</taxon>
        <taxon>Magnoliopsida</taxon>
        <taxon>Liliopsida</taxon>
        <taxon>Poales</taxon>
        <taxon>Poaceae</taxon>
        <taxon>BOP clade</taxon>
        <taxon>Pooideae</taxon>
        <taxon>Poodae</taxon>
        <taxon>Poeae</taxon>
        <taxon>Poeae Chloroplast Group 1 (Aveneae type)</taxon>
        <taxon>Aveninae</taxon>
        <taxon>Avena</taxon>
    </lineage>
</organism>
<dbReference type="Proteomes" id="UP001732700">
    <property type="component" value="Chromosome 4D"/>
</dbReference>
<proteinExistence type="predicted"/>
<reference evidence="1" key="1">
    <citation type="submission" date="2021-05" db="EMBL/GenBank/DDBJ databases">
        <authorList>
            <person name="Scholz U."/>
            <person name="Mascher M."/>
            <person name="Fiebig A."/>
        </authorList>
    </citation>
    <scope>NUCLEOTIDE SEQUENCE [LARGE SCALE GENOMIC DNA]</scope>
</reference>
<dbReference type="EnsemblPlants" id="AVESA.00010b.r2.4DG0756640.1">
    <property type="protein sequence ID" value="AVESA.00010b.r2.4DG0756640.1.CDS"/>
    <property type="gene ID" value="AVESA.00010b.r2.4DG0756640"/>
</dbReference>
<protein>
    <submittedName>
        <fullName evidence="1">Uncharacterized protein</fullName>
    </submittedName>
</protein>
<keyword evidence="2" id="KW-1185">Reference proteome</keyword>
<name>A0ACD5X9X7_AVESA</name>
<accession>A0ACD5X9X7</accession>